<sequence>MENALYYGHLNVAYWLHAHFPGAIPEYVKAAGPSVLLGRLCCWVVWAAGPCVLLTPGHLLLGYVRCWDVCWVASVRSRGVWLKWSRVWTTREVERQAFGPGGSGPNPDMGINVLRVHLDEAQEWRKGGIGCRVDDFAFIVALAKLVKENGKYSSVFFSASTPTAWTSVLYAGEAGSSLNPEAVNHSNHTIDSALDARLRARFGCDCSTSSCCCSLVELLRQLFENTAHVLRGLGRCFVFLYCRWIECSSEGDRPCQQLGGLYVEDTKGFMNATGVRAIQAMAFHLGEVKDQGRHQHFEHLTIQVPRHCRETSDRSEEEILQLLHARSDDSVQGGKKNALLTRDIFQPPRSTTQFGLMRLTTLACMAPPLLKECELGHQGPNWLDMAVESCIPSSPSSSWSSDADSAVRTKDGEMAKGTKDNSPPPLPKAPKPATTKGTAEDRGTNEEWEEEEKEKEDEEGGRPIRSLRLAATHSSRCRQQQQHAELQSQPRTTPPQQ</sequence>
<dbReference type="AlphaFoldDB" id="G5AG20"/>
<dbReference type="KEGG" id="psoj:PHYSODRAFT_342342"/>
<keyword evidence="3" id="KW-1185">Reference proteome</keyword>
<evidence type="ECO:0000256" key="1">
    <source>
        <dbReference type="SAM" id="MobiDB-lite"/>
    </source>
</evidence>
<dbReference type="InParanoid" id="G5AG20"/>
<feature type="compositionally biased region" description="Basic and acidic residues" evidence="1">
    <location>
        <begin position="405"/>
        <end position="419"/>
    </location>
</feature>
<evidence type="ECO:0000313" key="3">
    <source>
        <dbReference type="Proteomes" id="UP000002640"/>
    </source>
</evidence>
<evidence type="ECO:0000313" key="2">
    <source>
        <dbReference type="EMBL" id="EGZ05532.1"/>
    </source>
</evidence>
<gene>
    <name evidence="2" type="ORF">PHYSODRAFT_342342</name>
</gene>
<dbReference type="Proteomes" id="UP000002640">
    <property type="component" value="Unassembled WGS sequence"/>
</dbReference>
<organism evidence="2 3">
    <name type="scientific">Phytophthora sojae (strain P6497)</name>
    <name type="common">Soybean stem and root rot agent</name>
    <name type="synonym">Phytophthora megasperma f. sp. glycines</name>
    <dbReference type="NCBI Taxonomy" id="1094619"/>
    <lineage>
        <taxon>Eukaryota</taxon>
        <taxon>Sar</taxon>
        <taxon>Stramenopiles</taxon>
        <taxon>Oomycota</taxon>
        <taxon>Peronosporomycetes</taxon>
        <taxon>Peronosporales</taxon>
        <taxon>Peronosporaceae</taxon>
        <taxon>Phytophthora</taxon>
    </lineage>
</organism>
<protein>
    <submittedName>
        <fullName evidence="2">Uncharacterized protein</fullName>
    </submittedName>
</protein>
<feature type="region of interest" description="Disordered" evidence="1">
    <location>
        <begin position="391"/>
        <end position="497"/>
    </location>
</feature>
<dbReference type="RefSeq" id="XP_009539063.1">
    <property type="nucleotide sequence ID" value="XM_009540768.1"/>
</dbReference>
<dbReference type="GeneID" id="20648254"/>
<accession>G5AG20</accession>
<name>G5AG20_PHYSP</name>
<proteinExistence type="predicted"/>
<feature type="compositionally biased region" description="Polar residues" evidence="1">
    <location>
        <begin position="472"/>
        <end position="491"/>
    </location>
</feature>
<feature type="compositionally biased region" description="Acidic residues" evidence="1">
    <location>
        <begin position="446"/>
        <end position="459"/>
    </location>
</feature>
<reference evidence="2 3" key="1">
    <citation type="journal article" date="2006" name="Science">
        <title>Phytophthora genome sequences uncover evolutionary origins and mechanisms of pathogenesis.</title>
        <authorList>
            <person name="Tyler B.M."/>
            <person name="Tripathy S."/>
            <person name="Zhang X."/>
            <person name="Dehal P."/>
            <person name="Jiang R.H."/>
            <person name="Aerts A."/>
            <person name="Arredondo F.D."/>
            <person name="Baxter L."/>
            <person name="Bensasson D."/>
            <person name="Beynon J.L."/>
            <person name="Chapman J."/>
            <person name="Damasceno C.M."/>
            <person name="Dorrance A.E."/>
            <person name="Dou D."/>
            <person name="Dickerman A.W."/>
            <person name="Dubchak I.L."/>
            <person name="Garbelotto M."/>
            <person name="Gijzen M."/>
            <person name="Gordon S.G."/>
            <person name="Govers F."/>
            <person name="Grunwald N.J."/>
            <person name="Huang W."/>
            <person name="Ivors K.L."/>
            <person name="Jones R.W."/>
            <person name="Kamoun S."/>
            <person name="Krampis K."/>
            <person name="Lamour K.H."/>
            <person name="Lee M.K."/>
            <person name="McDonald W.H."/>
            <person name="Medina M."/>
            <person name="Meijer H.J."/>
            <person name="Nordberg E.K."/>
            <person name="Maclean D.J."/>
            <person name="Ospina-Giraldo M.D."/>
            <person name="Morris P.F."/>
            <person name="Phuntumart V."/>
            <person name="Putnam N.H."/>
            <person name="Rash S."/>
            <person name="Rose J.K."/>
            <person name="Sakihama Y."/>
            <person name="Salamov A.A."/>
            <person name="Savidor A."/>
            <person name="Scheuring C.F."/>
            <person name="Smith B.M."/>
            <person name="Sobral B.W."/>
            <person name="Terry A."/>
            <person name="Torto-Alalibo T.A."/>
            <person name="Win J."/>
            <person name="Xu Z."/>
            <person name="Zhang H."/>
            <person name="Grigoriev I.V."/>
            <person name="Rokhsar D.S."/>
            <person name="Boore J.L."/>
        </authorList>
    </citation>
    <scope>NUCLEOTIDE SEQUENCE [LARGE SCALE GENOMIC DNA]</scope>
    <source>
        <strain evidence="2 3">P6497</strain>
    </source>
</reference>
<feature type="compositionally biased region" description="Low complexity" evidence="1">
    <location>
        <begin position="392"/>
        <end position="404"/>
    </location>
</feature>
<dbReference type="EMBL" id="JH159166">
    <property type="protein sequence ID" value="EGZ05532.1"/>
    <property type="molecule type" value="Genomic_DNA"/>
</dbReference>